<dbReference type="Proteomes" id="UP001265746">
    <property type="component" value="Unassembled WGS sequence"/>
</dbReference>
<dbReference type="Pfam" id="PF07993">
    <property type="entry name" value="NAD_binding_4"/>
    <property type="match status" value="1"/>
</dbReference>
<evidence type="ECO:0000256" key="1">
    <source>
        <dbReference type="RuleBase" id="RU363097"/>
    </source>
</evidence>
<gene>
    <name evidence="3" type="ORF">N8I77_007582</name>
</gene>
<dbReference type="InterPro" id="IPR036291">
    <property type="entry name" value="NAD(P)-bd_dom_sf"/>
</dbReference>
<dbReference type="SUPFAM" id="SSF51735">
    <property type="entry name" value="NAD(P)-binding Rossmann-fold domains"/>
    <property type="match status" value="1"/>
</dbReference>
<dbReference type="GO" id="GO:0102965">
    <property type="term" value="F:alcohol-forming long-chain fatty acyl-CoA reductase activity"/>
    <property type="evidence" value="ECO:0007669"/>
    <property type="project" value="UniProtKB-EC"/>
</dbReference>
<proteinExistence type="inferred from homology"/>
<evidence type="ECO:0000313" key="3">
    <source>
        <dbReference type="EMBL" id="KAK2604670.1"/>
    </source>
</evidence>
<comment type="similarity">
    <text evidence="1">Belongs to the fatty acyl-CoA reductase family.</text>
</comment>
<keyword evidence="4" id="KW-1185">Reference proteome</keyword>
<dbReference type="Gene3D" id="3.40.50.720">
    <property type="entry name" value="NAD(P)-binding Rossmann-like Domain"/>
    <property type="match status" value="1"/>
</dbReference>
<dbReference type="GO" id="GO:0080019">
    <property type="term" value="F:alcohol-forming very long-chain fatty acyl-CoA reductase activity"/>
    <property type="evidence" value="ECO:0007669"/>
    <property type="project" value="InterPro"/>
</dbReference>
<dbReference type="InterPro" id="IPR013120">
    <property type="entry name" value="FAR_NAD-bd"/>
</dbReference>
<dbReference type="CDD" id="cd05236">
    <property type="entry name" value="FAR-N_SDR_e"/>
    <property type="match status" value="1"/>
</dbReference>
<dbReference type="PANTHER" id="PTHR11011:SF45">
    <property type="entry name" value="FATTY ACYL-COA REDUCTASE CG8306-RELATED"/>
    <property type="match status" value="1"/>
</dbReference>
<dbReference type="EMBL" id="JAUJFL010000004">
    <property type="protein sequence ID" value="KAK2604670.1"/>
    <property type="molecule type" value="Genomic_DNA"/>
</dbReference>
<reference evidence="3" key="1">
    <citation type="submission" date="2023-06" db="EMBL/GenBank/DDBJ databases">
        <authorList>
            <person name="Noh H."/>
        </authorList>
    </citation>
    <scope>NUCLEOTIDE SEQUENCE</scope>
    <source>
        <strain evidence="3">DUCC20226</strain>
    </source>
</reference>
<comment type="function">
    <text evidence="1">Catalyzes the reduction of fatty acyl-CoA to fatty alcohols.</text>
</comment>
<comment type="caution">
    <text evidence="3">The sequence shown here is derived from an EMBL/GenBank/DDBJ whole genome shotgun (WGS) entry which is preliminary data.</text>
</comment>
<keyword evidence="1" id="KW-0443">Lipid metabolism</keyword>
<evidence type="ECO:0000259" key="2">
    <source>
        <dbReference type="Pfam" id="PF07993"/>
    </source>
</evidence>
<protein>
    <recommendedName>
        <fullName evidence="1">Fatty acyl-CoA reductase</fullName>
        <ecNumber evidence="1">1.2.1.84</ecNumber>
    </recommendedName>
</protein>
<accession>A0AAD9SCE2</accession>
<keyword evidence="1" id="KW-0521">NADP</keyword>
<feature type="domain" description="Thioester reductase (TE)" evidence="2">
    <location>
        <begin position="21"/>
        <end position="289"/>
    </location>
</feature>
<name>A0AAD9SCE2_PHOAM</name>
<comment type="catalytic activity">
    <reaction evidence="1">
        <text>a long-chain fatty acyl-CoA + 2 NADPH + 2 H(+) = a long-chain primary fatty alcohol + 2 NADP(+) + CoA</text>
        <dbReference type="Rhea" id="RHEA:52716"/>
        <dbReference type="ChEBI" id="CHEBI:15378"/>
        <dbReference type="ChEBI" id="CHEBI:57287"/>
        <dbReference type="ChEBI" id="CHEBI:57783"/>
        <dbReference type="ChEBI" id="CHEBI:58349"/>
        <dbReference type="ChEBI" id="CHEBI:77396"/>
        <dbReference type="ChEBI" id="CHEBI:83139"/>
        <dbReference type="EC" id="1.2.1.84"/>
    </reaction>
</comment>
<dbReference type="PANTHER" id="PTHR11011">
    <property type="entry name" value="MALE STERILITY PROTEIN 2-RELATED"/>
    <property type="match status" value="1"/>
</dbReference>
<dbReference type="InterPro" id="IPR026055">
    <property type="entry name" value="FAR"/>
</dbReference>
<keyword evidence="1" id="KW-0560">Oxidoreductase</keyword>
<dbReference type="GO" id="GO:0035336">
    <property type="term" value="P:long-chain fatty-acyl-CoA metabolic process"/>
    <property type="evidence" value="ECO:0007669"/>
    <property type="project" value="TreeGrafter"/>
</dbReference>
<sequence length="460" mass="51571">MQLLETFVVTDSIMLANTVLLTGVTGFVGKVVLEELIRRRNAGDLQFDRILVLIRSSRNQNSTERFFQGVAKSKCFSTLPTGWDKDVVVLPGDLMEPDCGLDNHLLDQLTTEVTHIIHCAGCVSFDTSLNVLLAENVTASLNILQFSQQCSNLQRLVVTSTAYVTPNTTGPVWEQLAGLPKSAQQILEDLLEGRKDPDQIRSETGHPNNYTLAKCLAEHFVVQKKASTPLTIVRPSIISASWRYPFPGWIDSFAALAGPISAFALGGLKVLHGDPSAILDVIPVDTVAECLINEALKTKEQNVDHETAPAKIVQCVSTTQLGQSTRDIVVGTITYFEQPENILLYKPRGWYIGTDDRWFYIYEFFCQYLPVKMTELKALMVLDWEGAAKARKTLTRLCQVDTHFRYFVEHTYDYRCATRMLPDDFDKKAYMQIVLNGLKENLLVPLVEKMKAKQNTVEAE</sequence>
<evidence type="ECO:0000313" key="4">
    <source>
        <dbReference type="Proteomes" id="UP001265746"/>
    </source>
</evidence>
<organism evidence="3 4">
    <name type="scientific">Phomopsis amygdali</name>
    <name type="common">Fusicoccum amygdali</name>
    <dbReference type="NCBI Taxonomy" id="1214568"/>
    <lineage>
        <taxon>Eukaryota</taxon>
        <taxon>Fungi</taxon>
        <taxon>Dikarya</taxon>
        <taxon>Ascomycota</taxon>
        <taxon>Pezizomycotina</taxon>
        <taxon>Sordariomycetes</taxon>
        <taxon>Sordariomycetidae</taxon>
        <taxon>Diaporthales</taxon>
        <taxon>Diaporthaceae</taxon>
        <taxon>Diaporthe</taxon>
    </lineage>
</organism>
<dbReference type="EC" id="1.2.1.84" evidence="1"/>
<dbReference type="AlphaFoldDB" id="A0AAD9SCE2"/>
<keyword evidence="1" id="KW-0444">Lipid biosynthesis</keyword>